<evidence type="ECO:0008006" key="4">
    <source>
        <dbReference type="Google" id="ProtNLM"/>
    </source>
</evidence>
<gene>
    <name evidence="3" type="ORF">BRAFLDRAFT_172228</name>
</gene>
<dbReference type="InterPro" id="IPR036383">
    <property type="entry name" value="TSP1_rpt_sf"/>
</dbReference>
<dbReference type="PROSITE" id="PS50092">
    <property type="entry name" value="TSP1"/>
    <property type="match status" value="2"/>
</dbReference>
<dbReference type="SUPFAM" id="SSF82895">
    <property type="entry name" value="TSP-1 type 1 repeat"/>
    <property type="match status" value="2"/>
</dbReference>
<evidence type="ECO:0000256" key="1">
    <source>
        <dbReference type="ARBA" id="ARBA00022737"/>
    </source>
</evidence>
<evidence type="ECO:0000313" key="3">
    <source>
        <dbReference type="EMBL" id="EEN57236.1"/>
    </source>
</evidence>
<accession>C3YQZ4</accession>
<organism>
    <name type="scientific">Branchiostoma floridae</name>
    <name type="common">Florida lancelet</name>
    <name type="synonym">Amphioxus</name>
    <dbReference type="NCBI Taxonomy" id="7739"/>
    <lineage>
        <taxon>Eukaryota</taxon>
        <taxon>Metazoa</taxon>
        <taxon>Chordata</taxon>
        <taxon>Cephalochordata</taxon>
        <taxon>Leptocardii</taxon>
        <taxon>Amphioxiformes</taxon>
        <taxon>Branchiostomatidae</taxon>
        <taxon>Branchiostoma</taxon>
    </lineage>
</organism>
<keyword evidence="2" id="KW-1015">Disulfide bond</keyword>
<name>C3YQZ4_BRAFL</name>
<dbReference type="PANTHER" id="PTHR22906">
    <property type="entry name" value="PROPERDIN"/>
    <property type="match status" value="1"/>
</dbReference>
<dbReference type="InterPro" id="IPR052065">
    <property type="entry name" value="Compl_asym_regulator"/>
</dbReference>
<dbReference type="InterPro" id="IPR000884">
    <property type="entry name" value="TSP1_rpt"/>
</dbReference>
<feature type="non-terminal residue" evidence="3">
    <location>
        <position position="1"/>
    </location>
</feature>
<proteinExistence type="predicted"/>
<keyword evidence="1" id="KW-0677">Repeat</keyword>
<protein>
    <recommendedName>
        <fullName evidence="4">Spondin-like TSP1 domain-containing protein</fullName>
    </recommendedName>
</protein>
<dbReference type="PANTHER" id="PTHR22906:SF21">
    <property type="entry name" value="SEMA DOMAIN-CONTAINING PROTEIN"/>
    <property type="match status" value="1"/>
</dbReference>
<dbReference type="SMART" id="SM00209">
    <property type="entry name" value="TSP1"/>
    <property type="match status" value="2"/>
</dbReference>
<feature type="non-terminal residue" evidence="3">
    <location>
        <position position="104"/>
    </location>
</feature>
<dbReference type="FunFam" id="2.20.100.10:FF:000001">
    <property type="entry name" value="semaphorin-5A isoform X1"/>
    <property type="match status" value="1"/>
</dbReference>
<reference evidence="3" key="1">
    <citation type="journal article" date="2008" name="Nature">
        <title>The amphioxus genome and the evolution of the chordate karyotype.</title>
        <authorList>
            <consortium name="US DOE Joint Genome Institute (JGI-PGF)"/>
            <person name="Putnam N.H."/>
            <person name="Butts T."/>
            <person name="Ferrier D.E.K."/>
            <person name="Furlong R.F."/>
            <person name="Hellsten U."/>
            <person name="Kawashima T."/>
            <person name="Robinson-Rechavi M."/>
            <person name="Shoguchi E."/>
            <person name="Terry A."/>
            <person name="Yu J.-K."/>
            <person name="Benito-Gutierrez E.L."/>
            <person name="Dubchak I."/>
            <person name="Garcia-Fernandez J."/>
            <person name="Gibson-Brown J.J."/>
            <person name="Grigoriev I.V."/>
            <person name="Horton A.C."/>
            <person name="de Jong P.J."/>
            <person name="Jurka J."/>
            <person name="Kapitonov V.V."/>
            <person name="Kohara Y."/>
            <person name="Kuroki Y."/>
            <person name="Lindquist E."/>
            <person name="Lucas S."/>
            <person name="Osoegawa K."/>
            <person name="Pennacchio L.A."/>
            <person name="Salamov A.A."/>
            <person name="Satou Y."/>
            <person name="Sauka-Spengler T."/>
            <person name="Schmutz J."/>
            <person name="Shin-I T."/>
            <person name="Toyoda A."/>
            <person name="Bronner-Fraser M."/>
            <person name="Fujiyama A."/>
            <person name="Holland L.Z."/>
            <person name="Holland P.W.H."/>
            <person name="Satoh N."/>
            <person name="Rokhsar D.S."/>
        </authorList>
    </citation>
    <scope>NUCLEOTIDE SEQUENCE [LARGE SCALE GENOMIC DNA]</scope>
    <source>
        <strain evidence="3">S238N-H82</strain>
        <tissue evidence="3">Testes</tissue>
    </source>
</reference>
<dbReference type="Pfam" id="PF00090">
    <property type="entry name" value="TSP_1"/>
    <property type="match status" value="2"/>
</dbReference>
<sequence length="104" mass="11185">WSDWSPCSVTCGGGIQSRTLLCDGVICPGETNVTRNCSTELCEGTWADWSEYSPCSATCGEGIRIRSRNCTIPEYGGKPCPGNITDDGRQLEEATCNLSLCPSR</sequence>
<dbReference type="Gene3D" id="2.20.100.10">
    <property type="entry name" value="Thrombospondin type-1 (TSP1) repeat"/>
    <property type="match status" value="2"/>
</dbReference>
<dbReference type="InParanoid" id="C3YQZ4"/>
<dbReference type="EMBL" id="GG666545">
    <property type="protein sequence ID" value="EEN57236.1"/>
    <property type="molecule type" value="Genomic_DNA"/>
</dbReference>
<dbReference type="AlphaFoldDB" id="C3YQZ4"/>
<evidence type="ECO:0000256" key="2">
    <source>
        <dbReference type="ARBA" id="ARBA00023157"/>
    </source>
</evidence>